<organism evidence="2 3">
    <name type="scientific">Pseudoalteromonas distincta</name>
    <dbReference type="NCBI Taxonomy" id="77608"/>
    <lineage>
        <taxon>Bacteria</taxon>
        <taxon>Pseudomonadati</taxon>
        <taxon>Pseudomonadota</taxon>
        <taxon>Gammaproteobacteria</taxon>
        <taxon>Alteromonadales</taxon>
        <taxon>Pseudoalteromonadaceae</taxon>
        <taxon>Pseudoalteromonas</taxon>
    </lineage>
</organism>
<dbReference type="RefSeq" id="WP_138488651.1">
    <property type="nucleotide sequence ID" value="NZ_CP040558.1"/>
</dbReference>
<dbReference type="KEGG" id="pdv:FFU37_02615"/>
<dbReference type="AlphaFoldDB" id="A0A4V1HD38"/>
<sequence length="171" mass="20115">MVADILWALVDLGYNVAILFTWFFLIAFLYNLSASINKNDKSRAHLSFIMMVSYISSLFMDPLIENPHLNYFYYDLATISALILWRFIYKKLVPIAFDYLIVGLFINACLFLGMHYDIEIAGTLYYWWFWTVYIFGMYFVDFTMALVLIINKDVLGLNKLLRCVRGLSLDR</sequence>
<feature type="transmembrane region" description="Helical" evidence="1">
    <location>
        <begin position="128"/>
        <end position="150"/>
    </location>
</feature>
<evidence type="ECO:0000313" key="2">
    <source>
        <dbReference type="EMBL" id="QCU73425.1"/>
    </source>
</evidence>
<evidence type="ECO:0008006" key="4">
    <source>
        <dbReference type="Google" id="ProtNLM"/>
    </source>
</evidence>
<keyword evidence="1" id="KW-0812">Transmembrane</keyword>
<feature type="transmembrane region" description="Helical" evidence="1">
    <location>
        <begin position="72"/>
        <end position="89"/>
    </location>
</feature>
<feature type="transmembrane region" description="Helical" evidence="1">
    <location>
        <begin position="96"/>
        <end position="116"/>
    </location>
</feature>
<dbReference type="GeneID" id="88774525"/>
<dbReference type="Proteomes" id="UP000310065">
    <property type="component" value="Chromosome L1"/>
</dbReference>
<dbReference type="EMBL" id="CP040558">
    <property type="protein sequence ID" value="QCU73425.1"/>
    <property type="molecule type" value="Genomic_DNA"/>
</dbReference>
<gene>
    <name evidence="2" type="ORF">FFU37_02615</name>
</gene>
<proteinExistence type="predicted"/>
<keyword evidence="1" id="KW-1133">Transmembrane helix</keyword>
<accession>A0A4V1HD38</accession>
<feature type="transmembrane region" description="Helical" evidence="1">
    <location>
        <begin position="44"/>
        <end position="60"/>
    </location>
</feature>
<protein>
    <recommendedName>
        <fullName evidence="4">Membrane protein triplicated sequence</fullName>
    </recommendedName>
</protein>
<evidence type="ECO:0000313" key="3">
    <source>
        <dbReference type="Proteomes" id="UP000310065"/>
    </source>
</evidence>
<evidence type="ECO:0000256" key="1">
    <source>
        <dbReference type="SAM" id="Phobius"/>
    </source>
</evidence>
<feature type="transmembrane region" description="Helical" evidence="1">
    <location>
        <begin position="12"/>
        <end position="32"/>
    </location>
</feature>
<name>A0A4V1HD38_9GAMM</name>
<reference evidence="2 3" key="1">
    <citation type="submission" date="2019-05" db="EMBL/GenBank/DDBJ databases">
        <title>Complete genome sequence of Pseudoalteromonas sp. 16-SW-7(T) isolated from the Okhotsk Sea, Russia.</title>
        <authorList>
            <person name="Nguyen T.H."/>
            <person name="Nedashkovskaya O.I."/>
            <person name="Kim S.-G."/>
        </authorList>
    </citation>
    <scope>NUCLEOTIDE SEQUENCE [LARGE SCALE GENOMIC DNA]</scope>
    <source>
        <strain evidence="2 3">16-SW-7</strain>
    </source>
</reference>
<keyword evidence="1" id="KW-0472">Membrane</keyword>